<proteinExistence type="predicted"/>
<feature type="transmembrane region" description="Helical" evidence="1">
    <location>
        <begin position="21"/>
        <end position="41"/>
    </location>
</feature>
<feature type="transmembrane region" description="Helical" evidence="1">
    <location>
        <begin position="121"/>
        <end position="143"/>
    </location>
</feature>
<dbReference type="Proteomes" id="UP000214588">
    <property type="component" value="Unassembled WGS sequence"/>
</dbReference>
<feature type="transmembrane region" description="Helical" evidence="1">
    <location>
        <begin position="94"/>
        <end position="115"/>
    </location>
</feature>
<evidence type="ECO:0000313" key="4">
    <source>
        <dbReference type="Proteomes" id="UP000214588"/>
    </source>
</evidence>
<keyword evidence="4" id="KW-1185">Reference proteome</keyword>
<protein>
    <submittedName>
        <fullName evidence="3">Nucleoside recognition protein</fullName>
    </submittedName>
</protein>
<dbReference type="Pfam" id="PF07670">
    <property type="entry name" value="Gate"/>
    <property type="match status" value="1"/>
</dbReference>
<dbReference type="RefSeq" id="WP_089023785.1">
    <property type="nucleotide sequence ID" value="NZ_NIQC01000016.1"/>
</dbReference>
<comment type="caution">
    <text evidence="3">The sequence shown here is derived from an EMBL/GenBank/DDBJ whole genome shotgun (WGS) entry which is preliminary data.</text>
</comment>
<dbReference type="OrthoDB" id="9779080at2"/>
<accession>A0A226BXQ8</accession>
<feature type="transmembrane region" description="Helical" evidence="1">
    <location>
        <begin position="61"/>
        <end position="82"/>
    </location>
</feature>
<evidence type="ECO:0000313" key="3">
    <source>
        <dbReference type="EMBL" id="OWZ83562.1"/>
    </source>
</evidence>
<sequence>MNWFEMILEATKSSIASMLQIALIVIPLLIGTEFLKAYGFLEKLTNFFRPFTKRMYLPGEAAFPVVIGWTIGLQFGAGIVMQVGREGTLTKQELTVTCVFIGIAHSLIEETVIFAGIGGNALILLLARFTAGIIFTYIFLLQLKFTKQFDEKKQDQLKI</sequence>
<feature type="domain" description="Nucleoside transporter/FeoB GTPase Gate" evidence="2">
    <location>
        <begin position="19"/>
        <end position="119"/>
    </location>
</feature>
<keyword evidence="1" id="KW-1133">Transmembrane helix</keyword>
<dbReference type="InterPro" id="IPR011642">
    <property type="entry name" value="Gate_dom"/>
</dbReference>
<gene>
    <name evidence="3" type="ORF">CDO51_08155</name>
</gene>
<organism evidence="3 4">
    <name type="scientific">Natranaerobius trueperi</name>
    <dbReference type="NCBI Taxonomy" id="759412"/>
    <lineage>
        <taxon>Bacteria</taxon>
        <taxon>Bacillati</taxon>
        <taxon>Bacillota</taxon>
        <taxon>Clostridia</taxon>
        <taxon>Natranaerobiales</taxon>
        <taxon>Natranaerobiaceae</taxon>
        <taxon>Natranaerobius</taxon>
    </lineage>
</organism>
<dbReference type="AlphaFoldDB" id="A0A226BXQ8"/>
<name>A0A226BXQ8_9FIRM</name>
<evidence type="ECO:0000259" key="2">
    <source>
        <dbReference type="Pfam" id="PF07670"/>
    </source>
</evidence>
<keyword evidence="1" id="KW-0812">Transmembrane</keyword>
<keyword evidence="1" id="KW-0472">Membrane</keyword>
<evidence type="ECO:0000256" key="1">
    <source>
        <dbReference type="SAM" id="Phobius"/>
    </source>
</evidence>
<dbReference type="EMBL" id="NIQC01000016">
    <property type="protein sequence ID" value="OWZ83562.1"/>
    <property type="molecule type" value="Genomic_DNA"/>
</dbReference>
<reference evidence="3 4" key="1">
    <citation type="submission" date="2017-06" db="EMBL/GenBank/DDBJ databases">
        <title>Draft Genome Sequence of Natranaerobius trueperi halophilic, alkalithermophilic bacteria from soda lakes.</title>
        <authorList>
            <person name="Zhao B."/>
        </authorList>
    </citation>
    <scope>NUCLEOTIDE SEQUENCE [LARGE SCALE GENOMIC DNA]</scope>
    <source>
        <strain evidence="3 4">DSM 18760</strain>
    </source>
</reference>